<reference evidence="1" key="1">
    <citation type="journal article" date="2020" name="Nat. Commun.">
        <title>Large-scale genome sequencing of mycorrhizal fungi provides insights into the early evolution of symbiotic traits.</title>
        <authorList>
            <person name="Miyauchi S."/>
            <person name="Kiss E."/>
            <person name="Kuo A."/>
            <person name="Drula E."/>
            <person name="Kohler A."/>
            <person name="Sanchez-Garcia M."/>
            <person name="Morin E."/>
            <person name="Andreopoulos B."/>
            <person name="Barry K.W."/>
            <person name="Bonito G."/>
            <person name="Buee M."/>
            <person name="Carver A."/>
            <person name="Chen C."/>
            <person name="Cichocki N."/>
            <person name="Clum A."/>
            <person name="Culley D."/>
            <person name="Crous P.W."/>
            <person name="Fauchery L."/>
            <person name="Girlanda M."/>
            <person name="Hayes R.D."/>
            <person name="Keri Z."/>
            <person name="LaButti K."/>
            <person name="Lipzen A."/>
            <person name="Lombard V."/>
            <person name="Magnuson J."/>
            <person name="Maillard F."/>
            <person name="Murat C."/>
            <person name="Nolan M."/>
            <person name="Ohm R.A."/>
            <person name="Pangilinan J."/>
            <person name="Pereira M.F."/>
            <person name="Perotto S."/>
            <person name="Peter M."/>
            <person name="Pfister S."/>
            <person name="Riley R."/>
            <person name="Sitrit Y."/>
            <person name="Stielow J.B."/>
            <person name="Szollosi G."/>
            <person name="Zifcakova L."/>
            <person name="Stursova M."/>
            <person name="Spatafora J.W."/>
            <person name="Tedersoo L."/>
            <person name="Vaario L.M."/>
            <person name="Yamada A."/>
            <person name="Yan M."/>
            <person name="Wang P."/>
            <person name="Xu J."/>
            <person name="Bruns T."/>
            <person name="Baldrian P."/>
            <person name="Vilgalys R."/>
            <person name="Dunand C."/>
            <person name="Henrissat B."/>
            <person name="Grigoriev I.V."/>
            <person name="Hibbett D."/>
            <person name="Nagy L.G."/>
            <person name="Martin F.M."/>
        </authorList>
    </citation>
    <scope>NUCLEOTIDE SEQUENCE</scope>
    <source>
        <strain evidence="1">UH-Tt-Lm1</strain>
    </source>
</reference>
<sequence>MSSQTTMDHLSTGVDQLNISDKRSPEYTYSNGMLFFSPDTMTRDYILSHQPWDSDALPQQYVPTGKQRWFPPMFYLGVPLTTEEAIHFARHLGVLRGKVSRSRRAIRMGCLG</sequence>
<proteinExistence type="predicted"/>
<comment type="caution">
    <text evidence="1">The sequence shown here is derived from an EMBL/GenBank/DDBJ whole genome shotgun (WGS) entry which is preliminary data.</text>
</comment>
<accession>A0A9P6H6Z7</accession>
<dbReference type="Proteomes" id="UP000736335">
    <property type="component" value="Unassembled WGS sequence"/>
</dbReference>
<gene>
    <name evidence="1" type="ORF">BJ322DRAFT_284350</name>
</gene>
<organism evidence="1 2">
    <name type="scientific">Thelephora terrestris</name>
    <dbReference type="NCBI Taxonomy" id="56493"/>
    <lineage>
        <taxon>Eukaryota</taxon>
        <taxon>Fungi</taxon>
        <taxon>Dikarya</taxon>
        <taxon>Basidiomycota</taxon>
        <taxon>Agaricomycotina</taxon>
        <taxon>Agaricomycetes</taxon>
        <taxon>Thelephorales</taxon>
        <taxon>Thelephoraceae</taxon>
        <taxon>Thelephora</taxon>
    </lineage>
</organism>
<name>A0A9P6H6Z7_9AGAM</name>
<reference evidence="1" key="2">
    <citation type="submission" date="2020-11" db="EMBL/GenBank/DDBJ databases">
        <authorList>
            <consortium name="DOE Joint Genome Institute"/>
            <person name="Kuo A."/>
            <person name="Miyauchi S."/>
            <person name="Kiss E."/>
            <person name="Drula E."/>
            <person name="Kohler A."/>
            <person name="Sanchez-Garcia M."/>
            <person name="Andreopoulos B."/>
            <person name="Barry K.W."/>
            <person name="Bonito G."/>
            <person name="Buee M."/>
            <person name="Carver A."/>
            <person name="Chen C."/>
            <person name="Cichocki N."/>
            <person name="Clum A."/>
            <person name="Culley D."/>
            <person name="Crous P.W."/>
            <person name="Fauchery L."/>
            <person name="Girlanda M."/>
            <person name="Hayes R."/>
            <person name="Keri Z."/>
            <person name="Labutti K."/>
            <person name="Lipzen A."/>
            <person name="Lombard V."/>
            <person name="Magnuson J."/>
            <person name="Maillard F."/>
            <person name="Morin E."/>
            <person name="Murat C."/>
            <person name="Nolan M."/>
            <person name="Ohm R."/>
            <person name="Pangilinan J."/>
            <person name="Pereira M."/>
            <person name="Perotto S."/>
            <person name="Peter M."/>
            <person name="Riley R."/>
            <person name="Sitrit Y."/>
            <person name="Stielow B."/>
            <person name="Szollosi G."/>
            <person name="Zifcakova L."/>
            <person name="Stursova M."/>
            <person name="Spatafora J.W."/>
            <person name="Tedersoo L."/>
            <person name="Vaario L.-M."/>
            <person name="Yamada A."/>
            <person name="Yan M."/>
            <person name="Wang P."/>
            <person name="Xu J."/>
            <person name="Bruns T."/>
            <person name="Baldrian P."/>
            <person name="Vilgalys R."/>
            <person name="Henrissat B."/>
            <person name="Grigoriev I.V."/>
            <person name="Hibbett D."/>
            <person name="Nagy L.G."/>
            <person name="Martin F.M."/>
        </authorList>
    </citation>
    <scope>NUCLEOTIDE SEQUENCE</scope>
    <source>
        <strain evidence="1">UH-Tt-Lm1</strain>
    </source>
</reference>
<keyword evidence="2" id="KW-1185">Reference proteome</keyword>
<dbReference type="AlphaFoldDB" id="A0A9P6H6Z7"/>
<evidence type="ECO:0000313" key="1">
    <source>
        <dbReference type="EMBL" id="KAF9780814.1"/>
    </source>
</evidence>
<protein>
    <submittedName>
        <fullName evidence="1">Uncharacterized protein</fullName>
    </submittedName>
</protein>
<evidence type="ECO:0000313" key="2">
    <source>
        <dbReference type="Proteomes" id="UP000736335"/>
    </source>
</evidence>
<dbReference type="EMBL" id="WIUZ02000015">
    <property type="protein sequence ID" value="KAF9780814.1"/>
    <property type="molecule type" value="Genomic_DNA"/>
</dbReference>